<dbReference type="Pfam" id="PF03401">
    <property type="entry name" value="TctC"/>
    <property type="match status" value="1"/>
</dbReference>
<dbReference type="RefSeq" id="WP_106749660.1">
    <property type="nucleotide sequence ID" value="NZ_CP027668.1"/>
</dbReference>
<sequence>MKRIICGLAALAAAVFAGPAHADTYPSRQITLIVPFAAGGPTDIIARIMADHMARTLGQTIVVENAAGAGGTTASTRVARATPDGYTIMMGNLGTHSASVGLYPRLAYDPRTDFEPVINAAGTPMLISAHKDFPANTLQEMIALIRANPTRFNYGHGGVGSTSHLTCVFFHHLVGAPVQHVPFRGSGPAMAALLGKQLDYVCDQTVGIVPQLANLKTFVVATPSRLPTAPDVPTSAEAGLPAFQAVGWNAVFAPKGTPKEIVDRLNAAGRAALADEGVRKRLLELGCEIPDAAGQTPEALRAHVAAEVDKWTPVIKAAGVTAGN</sequence>
<proteinExistence type="inferred from homology"/>
<evidence type="ECO:0000256" key="1">
    <source>
        <dbReference type="ARBA" id="ARBA00006987"/>
    </source>
</evidence>
<comment type="similarity">
    <text evidence="1">Belongs to the UPF0065 (bug) family.</text>
</comment>
<dbReference type="PANTHER" id="PTHR42928:SF5">
    <property type="entry name" value="BLR1237 PROTEIN"/>
    <property type="match status" value="1"/>
</dbReference>
<dbReference type="OrthoDB" id="8443386at2"/>
<evidence type="ECO:0008006" key="5">
    <source>
        <dbReference type="Google" id="ProtNLM"/>
    </source>
</evidence>
<reference evidence="3 4" key="1">
    <citation type="submission" date="2018-03" db="EMBL/GenBank/DDBJ databases">
        <title>Genome sequencing of Phreatobacter sp.</title>
        <authorList>
            <person name="Kim S.-J."/>
            <person name="Heo J."/>
            <person name="Kwon S.-W."/>
        </authorList>
    </citation>
    <scope>NUCLEOTIDE SEQUENCE [LARGE SCALE GENOMIC DNA]</scope>
    <source>
        <strain evidence="3 4">S-12</strain>
    </source>
</reference>
<keyword evidence="2" id="KW-0732">Signal</keyword>
<dbReference type="Gene3D" id="3.40.190.10">
    <property type="entry name" value="Periplasmic binding protein-like II"/>
    <property type="match status" value="1"/>
</dbReference>
<dbReference type="EMBL" id="CP027668">
    <property type="protein sequence ID" value="AVO46319.1"/>
    <property type="molecule type" value="Genomic_DNA"/>
</dbReference>
<evidence type="ECO:0000256" key="2">
    <source>
        <dbReference type="SAM" id="SignalP"/>
    </source>
</evidence>
<dbReference type="PANTHER" id="PTHR42928">
    <property type="entry name" value="TRICARBOXYLATE-BINDING PROTEIN"/>
    <property type="match status" value="1"/>
</dbReference>
<dbReference type="Proteomes" id="UP000237889">
    <property type="component" value="Chromosome"/>
</dbReference>
<evidence type="ECO:0000313" key="3">
    <source>
        <dbReference type="EMBL" id="AVO46319.1"/>
    </source>
</evidence>
<dbReference type="Gene3D" id="3.40.190.150">
    <property type="entry name" value="Bordetella uptake gene, domain 1"/>
    <property type="match status" value="1"/>
</dbReference>
<name>A0A2S0NDR7_9HYPH</name>
<dbReference type="InterPro" id="IPR042100">
    <property type="entry name" value="Bug_dom1"/>
</dbReference>
<dbReference type="PIRSF" id="PIRSF017082">
    <property type="entry name" value="YflP"/>
    <property type="match status" value="1"/>
</dbReference>
<feature type="signal peptide" evidence="2">
    <location>
        <begin position="1"/>
        <end position="22"/>
    </location>
</feature>
<gene>
    <name evidence="3" type="ORF">C6569_15350</name>
</gene>
<protein>
    <recommendedName>
        <fullName evidence="5">Tripartite tricarboxylate transporter substrate binding protein BugD</fullName>
    </recommendedName>
</protein>
<accession>A0A2S0NDR7</accession>
<dbReference type="SUPFAM" id="SSF53850">
    <property type="entry name" value="Periplasmic binding protein-like II"/>
    <property type="match status" value="1"/>
</dbReference>
<organism evidence="3 4">
    <name type="scientific">Phreatobacter cathodiphilus</name>
    <dbReference type="NCBI Taxonomy" id="1868589"/>
    <lineage>
        <taxon>Bacteria</taxon>
        <taxon>Pseudomonadati</taxon>
        <taxon>Pseudomonadota</taxon>
        <taxon>Alphaproteobacteria</taxon>
        <taxon>Hyphomicrobiales</taxon>
        <taxon>Phreatobacteraceae</taxon>
        <taxon>Phreatobacter</taxon>
    </lineage>
</organism>
<keyword evidence="4" id="KW-1185">Reference proteome</keyword>
<feature type="chain" id="PRO_5015651990" description="Tripartite tricarboxylate transporter substrate binding protein BugD" evidence="2">
    <location>
        <begin position="23"/>
        <end position="324"/>
    </location>
</feature>
<dbReference type="InterPro" id="IPR005064">
    <property type="entry name" value="BUG"/>
</dbReference>
<dbReference type="AlphaFoldDB" id="A0A2S0NDR7"/>
<dbReference type="KEGG" id="phr:C6569_15350"/>
<evidence type="ECO:0000313" key="4">
    <source>
        <dbReference type="Proteomes" id="UP000237889"/>
    </source>
</evidence>